<evidence type="ECO:0000256" key="5">
    <source>
        <dbReference type="ARBA" id="ARBA00023242"/>
    </source>
</evidence>
<dbReference type="InterPro" id="IPR028631">
    <property type="entry name" value="ACD"/>
</dbReference>
<evidence type="ECO:0000313" key="9">
    <source>
        <dbReference type="Proteomes" id="UP000261420"/>
    </source>
</evidence>
<feature type="compositionally biased region" description="Low complexity" evidence="6">
    <location>
        <begin position="366"/>
        <end position="375"/>
    </location>
</feature>
<keyword evidence="4" id="KW-0779">Telomere</keyword>
<dbReference type="GO" id="GO:0016233">
    <property type="term" value="P:telomere capping"/>
    <property type="evidence" value="ECO:0007669"/>
    <property type="project" value="InterPro"/>
</dbReference>
<evidence type="ECO:0000256" key="6">
    <source>
        <dbReference type="SAM" id="MobiDB-lite"/>
    </source>
</evidence>
<dbReference type="Ensembl" id="ENSSDUT00000004696.1">
    <property type="protein sequence ID" value="ENSSDUP00000004600.1"/>
    <property type="gene ID" value="ENSSDUG00000003429.1"/>
</dbReference>
<keyword evidence="9" id="KW-1185">Reference proteome</keyword>
<dbReference type="GO" id="GO:0070187">
    <property type="term" value="C:shelterin complex"/>
    <property type="evidence" value="ECO:0007669"/>
    <property type="project" value="InterPro"/>
</dbReference>
<reference evidence="8" key="1">
    <citation type="submission" date="2025-08" db="UniProtKB">
        <authorList>
            <consortium name="Ensembl"/>
        </authorList>
    </citation>
    <scope>IDENTIFICATION</scope>
</reference>
<dbReference type="GeneTree" id="ENSGT00940000175365"/>
<name>A0A3B4TF10_SERDU</name>
<evidence type="ECO:0000256" key="1">
    <source>
        <dbReference type="ARBA" id="ARBA00004123"/>
    </source>
</evidence>
<proteinExistence type="predicted"/>
<organism evidence="8 9">
    <name type="scientific">Seriola dumerili</name>
    <name type="common">Greater amberjack</name>
    <name type="synonym">Caranx dumerili</name>
    <dbReference type="NCBI Taxonomy" id="41447"/>
    <lineage>
        <taxon>Eukaryota</taxon>
        <taxon>Metazoa</taxon>
        <taxon>Chordata</taxon>
        <taxon>Craniata</taxon>
        <taxon>Vertebrata</taxon>
        <taxon>Euteleostomi</taxon>
        <taxon>Actinopterygii</taxon>
        <taxon>Neopterygii</taxon>
        <taxon>Teleostei</taxon>
        <taxon>Neoteleostei</taxon>
        <taxon>Acanthomorphata</taxon>
        <taxon>Carangaria</taxon>
        <taxon>Carangiformes</taxon>
        <taxon>Carangidae</taxon>
        <taxon>Seriola</taxon>
    </lineage>
</organism>
<feature type="compositionally biased region" description="Low complexity" evidence="6">
    <location>
        <begin position="394"/>
        <end position="412"/>
    </location>
</feature>
<feature type="region of interest" description="Disordered" evidence="6">
    <location>
        <begin position="235"/>
        <end position="262"/>
    </location>
</feature>
<protein>
    <recommendedName>
        <fullName evidence="7">Shelterin complex subunit TPP1/Est3 domain-containing protein</fullName>
    </recommendedName>
</protein>
<evidence type="ECO:0000259" key="7">
    <source>
        <dbReference type="Pfam" id="PF10341"/>
    </source>
</evidence>
<dbReference type="GO" id="GO:0005697">
    <property type="term" value="C:telomerase holoenzyme complex"/>
    <property type="evidence" value="ECO:0007669"/>
    <property type="project" value="InterPro"/>
</dbReference>
<reference evidence="8" key="2">
    <citation type="submission" date="2025-09" db="UniProtKB">
        <authorList>
            <consortium name="Ensembl"/>
        </authorList>
    </citation>
    <scope>IDENTIFICATION</scope>
</reference>
<evidence type="ECO:0000313" key="8">
    <source>
        <dbReference type="Ensembl" id="ENSSDUP00000004600.1"/>
    </source>
</evidence>
<feature type="region of interest" description="Disordered" evidence="6">
    <location>
        <begin position="327"/>
        <end position="426"/>
    </location>
</feature>
<sequence length="578" mass="64019">MPRPAGNKLSPWIENLILSYGSQEGNSGSGRLKAHVIGVGQMSQSQAQSSEGPIGLLLLSDGVLQIPAILTASAWEHLQEQEDRECFTSLVNTTVRIQDYRLQFHMAREQNKCRFFLSVGELATMAAGPVKDSTPCCRTMPSVRMKICKTWRAMLGQEWQDSQRNQCGFDLSELLWEWQHDYVQDVLEDVRERLMVASSCPVSPHWDVNRVRYKGMKCFSVPIKYLLIPDEDAQQLQTPPRAGSRTPSRSPAVSEDRQRDLPQVCKTPETAQPSVDDAEWQIAMPAVADRENSPLPVEDCMLHEDIMIDSDTELLANPWDIFPPPSVTYSSSDASPEATQTNTLPATAKSKADHAAVLTSTQLPVHSSTESQQTSEHSKGEQSYFPPYQKLPHSTGLPATAGSSTSASVSPPDLVSRPSNLSPAAVQHCTERVQRNLSTLDMEETIERKYRKAKRKRSEPTPEALRTLVEEQTEEAQISGIPPSWLFDTQAGSGAGEGSSHTAATVMRKTPTVHSNGRPFSYSYQVSGQNLQDFSRFKMAESLLLWAVKYLRTPLSLPSRCNADADLLLVRLPAEGRA</sequence>
<comment type="subcellular location">
    <subcellularLocation>
        <location evidence="2">Chromosome</location>
        <location evidence="2">Telomere</location>
    </subcellularLocation>
    <subcellularLocation>
        <location evidence="1">Nucleus</location>
    </subcellularLocation>
</comment>
<accession>A0A3B4TF10</accession>
<dbReference type="Pfam" id="PF10341">
    <property type="entry name" value="TPP1"/>
    <property type="match status" value="1"/>
</dbReference>
<dbReference type="Gene3D" id="2.40.50.960">
    <property type="match status" value="1"/>
</dbReference>
<evidence type="ECO:0000256" key="3">
    <source>
        <dbReference type="ARBA" id="ARBA00022454"/>
    </source>
</evidence>
<feature type="domain" description="Shelterin complex subunit TPP1/Est3" evidence="7">
    <location>
        <begin position="9"/>
        <end position="154"/>
    </location>
</feature>
<dbReference type="AlphaFoldDB" id="A0A3B4TF10"/>
<dbReference type="InterPro" id="IPR019437">
    <property type="entry name" value="TPP1/Est3"/>
</dbReference>
<evidence type="ECO:0000256" key="4">
    <source>
        <dbReference type="ARBA" id="ARBA00022895"/>
    </source>
</evidence>
<dbReference type="GO" id="GO:0007004">
    <property type="term" value="P:telomere maintenance via telomerase"/>
    <property type="evidence" value="ECO:0007669"/>
    <property type="project" value="InterPro"/>
</dbReference>
<dbReference type="GO" id="GO:0070198">
    <property type="term" value="P:protein localization to chromosome, telomeric region"/>
    <property type="evidence" value="ECO:0007669"/>
    <property type="project" value="TreeGrafter"/>
</dbReference>
<dbReference type="OMA" id="FDCLEEH"/>
<dbReference type="PANTHER" id="PTHR14487:SF3">
    <property type="entry name" value="ADRENOCORTICAL DYSPLASIA PROTEIN HOMOLOG"/>
    <property type="match status" value="1"/>
</dbReference>
<keyword evidence="3" id="KW-0158">Chromosome</keyword>
<dbReference type="PANTHER" id="PTHR14487">
    <property type="entry name" value="ADRENOCORTICAL DYSPLASIA PROTEIN ACD"/>
    <property type="match status" value="1"/>
</dbReference>
<feature type="compositionally biased region" description="Polar residues" evidence="6">
    <location>
        <begin position="327"/>
        <end position="345"/>
    </location>
</feature>
<keyword evidence="5" id="KW-0539">Nucleus</keyword>
<dbReference type="STRING" id="41447.ENSSDUP00000004600"/>
<evidence type="ECO:0000256" key="2">
    <source>
        <dbReference type="ARBA" id="ARBA00004574"/>
    </source>
</evidence>
<dbReference type="GO" id="GO:0032211">
    <property type="term" value="P:negative regulation of telomere maintenance via telomerase"/>
    <property type="evidence" value="ECO:0007669"/>
    <property type="project" value="TreeGrafter"/>
</dbReference>
<dbReference type="Proteomes" id="UP000261420">
    <property type="component" value="Unplaced"/>
</dbReference>
<dbReference type="GO" id="GO:0042162">
    <property type="term" value="F:telomeric DNA binding"/>
    <property type="evidence" value="ECO:0007669"/>
    <property type="project" value="InterPro"/>
</dbReference>